<evidence type="ECO:0000256" key="2">
    <source>
        <dbReference type="ARBA" id="ARBA00023002"/>
    </source>
</evidence>
<dbReference type="Gene3D" id="3.40.50.720">
    <property type="entry name" value="NAD(P)-binding Rossmann-like Domain"/>
    <property type="match status" value="1"/>
</dbReference>
<dbReference type="GO" id="GO:0004459">
    <property type="term" value="F:L-lactate dehydrogenase (NAD+) activity"/>
    <property type="evidence" value="ECO:0007669"/>
    <property type="project" value="InterPro"/>
</dbReference>
<feature type="binding site" evidence="4">
    <location>
        <begin position="12"/>
        <end position="17"/>
    </location>
    <ligand>
        <name>NAD(+)</name>
        <dbReference type="ChEBI" id="CHEBI:57540"/>
    </ligand>
</feature>
<dbReference type="InterPro" id="IPR018177">
    <property type="entry name" value="L-lactate_DH_AS"/>
</dbReference>
<evidence type="ECO:0000256" key="4">
    <source>
        <dbReference type="PIRSR" id="PIRSR000102-3"/>
    </source>
</evidence>
<dbReference type="PANTHER" id="PTHR43128">
    <property type="entry name" value="L-2-HYDROXYCARBOXYLATE DEHYDROGENASE (NAD(P)(+))"/>
    <property type="match status" value="1"/>
</dbReference>
<dbReference type="Proteomes" id="UP000462621">
    <property type="component" value="Unassembled WGS sequence"/>
</dbReference>
<dbReference type="GO" id="GO:0006089">
    <property type="term" value="P:lactate metabolic process"/>
    <property type="evidence" value="ECO:0007669"/>
    <property type="project" value="TreeGrafter"/>
</dbReference>
<name>A0A7X4RWC6_9VIBR</name>
<feature type="domain" description="Lactate/malate dehydrogenase N-terminal" evidence="6">
    <location>
        <begin position="7"/>
        <end position="136"/>
    </location>
</feature>
<dbReference type="InterPro" id="IPR036291">
    <property type="entry name" value="NAD(P)-bd_dom_sf"/>
</dbReference>
<dbReference type="PANTHER" id="PTHR43128:SF31">
    <property type="entry name" value="L-LACTATE DEHYDROGENASE"/>
    <property type="match status" value="1"/>
</dbReference>
<protein>
    <submittedName>
        <fullName evidence="8">L-lactate dehydrogenase</fullName>
    </submittedName>
</protein>
<comment type="similarity">
    <text evidence="5">Belongs to the LDH/MDH superfamily.</text>
</comment>
<dbReference type="EMBL" id="WEKT01000044">
    <property type="protein sequence ID" value="MZI95064.1"/>
    <property type="molecule type" value="Genomic_DNA"/>
</dbReference>
<dbReference type="CDD" id="cd05291">
    <property type="entry name" value="HicDH_like"/>
    <property type="match status" value="1"/>
</dbReference>
<organism evidence="8 9">
    <name type="scientific">Vibrio eleionomae</name>
    <dbReference type="NCBI Taxonomy" id="2653505"/>
    <lineage>
        <taxon>Bacteria</taxon>
        <taxon>Pseudomonadati</taxon>
        <taxon>Pseudomonadota</taxon>
        <taxon>Gammaproteobacteria</taxon>
        <taxon>Vibrionales</taxon>
        <taxon>Vibrionaceae</taxon>
        <taxon>Vibrio</taxon>
    </lineage>
</organism>
<evidence type="ECO:0000256" key="5">
    <source>
        <dbReference type="RuleBase" id="RU003369"/>
    </source>
</evidence>
<accession>A0A7X4RWC6</accession>
<feature type="binding site" evidence="4">
    <location>
        <position position="97"/>
    </location>
    <ligand>
        <name>NAD(+)</name>
        <dbReference type="ChEBI" id="CHEBI:57540"/>
    </ligand>
</feature>
<dbReference type="Pfam" id="PF00056">
    <property type="entry name" value="Ldh_1_N"/>
    <property type="match status" value="1"/>
</dbReference>
<keyword evidence="9" id="KW-1185">Reference proteome</keyword>
<keyword evidence="4" id="KW-0520">NAD</keyword>
<feature type="domain" description="Lactate/malate dehydrogenase C-terminal" evidence="7">
    <location>
        <begin position="144"/>
        <end position="305"/>
    </location>
</feature>
<comment type="caution">
    <text evidence="8">The sequence shown here is derived from an EMBL/GenBank/DDBJ whole genome shotgun (WGS) entry which is preliminary data.</text>
</comment>
<feature type="active site" description="Proton acceptor" evidence="3">
    <location>
        <position position="174"/>
    </location>
</feature>
<dbReference type="PIRSF" id="PIRSF000102">
    <property type="entry name" value="Lac_mal_DH"/>
    <property type="match status" value="1"/>
</dbReference>
<dbReference type="Gene3D" id="3.90.110.10">
    <property type="entry name" value="Lactate dehydrogenase/glycoside hydrolase, family 4, C-terminal"/>
    <property type="match status" value="1"/>
</dbReference>
<dbReference type="RefSeq" id="WP_161157544.1">
    <property type="nucleotide sequence ID" value="NZ_WEKT01000044.1"/>
</dbReference>
<evidence type="ECO:0000313" key="9">
    <source>
        <dbReference type="Proteomes" id="UP000462621"/>
    </source>
</evidence>
<dbReference type="PRINTS" id="PR00086">
    <property type="entry name" value="LLDHDRGNASE"/>
</dbReference>
<reference evidence="8 9" key="1">
    <citation type="submission" date="2019-10" db="EMBL/GenBank/DDBJ databases">
        <title>Vibrio sp. nov. isolated from a shrimp pond.</title>
        <authorList>
            <person name="Gomez-Gil B."/>
            <person name="Enciso-Ibarra J."/>
            <person name="Enciso-Ibarra K."/>
            <person name="Bolan-Mejia C."/>
        </authorList>
    </citation>
    <scope>NUCLEOTIDE SEQUENCE [LARGE SCALE GENOMIC DNA]</scope>
    <source>
        <strain evidence="8 9">CAIM 722</strain>
    </source>
</reference>
<dbReference type="InterPro" id="IPR022383">
    <property type="entry name" value="Lactate/malate_DH_C"/>
</dbReference>
<gene>
    <name evidence="8" type="ORF">F9817_17955</name>
</gene>
<evidence type="ECO:0000259" key="6">
    <source>
        <dbReference type="Pfam" id="PF00056"/>
    </source>
</evidence>
<proteinExistence type="inferred from homology"/>
<dbReference type="PROSITE" id="PS00064">
    <property type="entry name" value="L_LDH"/>
    <property type="match status" value="1"/>
</dbReference>
<dbReference type="InterPro" id="IPR015955">
    <property type="entry name" value="Lactate_DH/Glyco_Ohase_4_C"/>
</dbReference>
<sequence length="311" mass="33455">MSIKTRKVAVIGVGRVGSHVASHLVTKGLCDELVLIDTDVQKAESHRIDLRDCAAFGAHRLTVTCGDYADLDDADIVVISASGPIVEEERLLELDNNLSIVSDVAAKLKATQFNGIVISITNPCDVIAQYMHALTGLSVIGTGTLIDSARLRAALSRETGISPRYIQAYCLGEHGNSQFVAKSHISFMGVSLEECLQDGSGRFEGLDFAALQKEVIGAGWDIYRGKLATEFGISTAACELIDAIFHDDARVLPCSTMLKGQYGQSDVYASTPCVIGKDGVQTILELNLTQEEQALMTQSCEIIKQHRPAVN</sequence>
<dbReference type="InterPro" id="IPR001557">
    <property type="entry name" value="L-lactate/malate_DH"/>
</dbReference>
<evidence type="ECO:0000313" key="8">
    <source>
        <dbReference type="EMBL" id="MZI95064.1"/>
    </source>
</evidence>
<feature type="binding site" evidence="4">
    <location>
        <position position="37"/>
    </location>
    <ligand>
        <name>NAD(+)</name>
        <dbReference type="ChEBI" id="CHEBI:57540"/>
    </ligand>
</feature>
<dbReference type="InterPro" id="IPR001236">
    <property type="entry name" value="Lactate/malate_DH_N"/>
</dbReference>
<dbReference type="Pfam" id="PF02866">
    <property type="entry name" value="Ldh_1_C"/>
    <property type="match status" value="1"/>
</dbReference>
<dbReference type="SUPFAM" id="SSF56327">
    <property type="entry name" value="LDH C-terminal domain-like"/>
    <property type="match status" value="1"/>
</dbReference>
<dbReference type="AlphaFoldDB" id="A0A7X4RWC6"/>
<evidence type="ECO:0000256" key="1">
    <source>
        <dbReference type="ARBA" id="ARBA00003966"/>
    </source>
</evidence>
<keyword evidence="2 5" id="KW-0560">Oxidoreductase</keyword>
<evidence type="ECO:0000256" key="3">
    <source>
        <dbReference type="PIRSR" id="PIRSR000102-1"/>
    </source>
</evidence>
<comment type="function">
    <text evidence="1">Catalyzes the reversible oxidation of malate to oxaloacetate.</text>
</comment>
<dbReference type="SUPFAM" id="SSF51735">
    <property type="entry name" value="NAD(P)-binding Rossmann-fold domains"/>
    <property type="match status" value="1"/>
</dbReference>
<feature type="binding site" evidence="4">
    <location>
        <begin position="120"/>
        <end position="122"/>
    </location>
    <ligand>
        <name>NAD(+)</name>
        <dbReference type="ChEBI" id="CHEBI:57540"/>
    </ligand>
</feature>
<evidence type="ECO:0000259" key="7">
    <source>
        <dbReference type="Pfam" id="PF02866"/>
    </source>
</evidence>